<evidence type="ECO:0000256" key="1">
    <source>
        <dbReference type="ARBA" id="ARBA00022737"/>
    </source>
</evidence>
<dbReference type="AlphaFoldDB" id="A0A7C8HYP6"/>
<evidence type="ECO:0000256" key="2">
    <source>
        <dbReference type="ARBA" id="ARBA00023043"/>
    </source>
</evidence>
<accession>A0A7C8HYP6</accession>
<comment type="caution">
    <text evidence="3">The sequence shown here is derived from an EMBL/GenBank/DDBJ whole genome shotgun (WGS) entry which is preliminary data.</text>
</comment>
<dbReference type="SUPFAM" id="SSF48403">
    <property type="entry name" value="Ankyrin repeat"/>
    <property type="match status" value="1"/>
</dbReference>
<dbReference type="Gene3D" id="1.25.40.20">
    <property type="entry name" value="Ankyrin repeat-containing domain"/>
    <property type="match status" value="1"/>
</dbReference>
<proteinExistence type="predicted"/>
<dbReference type="EMBL" id="JAADJZ010000035">
    <property type="protein sequence ID" value="KAF2865234.1"/>
    <property type="molecule type" value="Genomic_DNA"/>
</dbReference>
<dbReference type="OrthoDB" id="366390at2759"/>
<dbReference type="InterPro" id="IPR036770">
    <property type="entry name" value="Ankyrin_rpt-contain_sf"/>
</dbReference>
<protein>
    <submittedName>
        <fullName evidence="3">Uncharacterized protein</fullName>
    </submittedName>
</protein>
<keyword evidence="1" id="KW-0677">Repeat</keyword>
<name>A0A7C8HYP6_9PLEO</name>
<dbReference type="SMART" id="SM00248">
    <property type="entry name" value="ANK"/>
    <property type="match status" value="3"/>
</dbReference>
<gene>
    <name evidence="3" type="ORF">BDV95DRAFT_260035</name>
</gene>
<keyword evidence="4" id="KW-1185">Reference proteome</keyword>
<organism evidence="3 4">
    <name type="scientific">Massariosphaeria phaeospora</name>
    <dbReference type="NCBI Taxonomy" id="100035"/>
    <lineage>
        <taxon>Eukaryota</taxon>
        <taxon>Fungi</taxon>
        <taxon>Dikarya</taxon>
        <taxon>Ascomycota</taxon>
        <taxon>Pezizomycotina</taxon>
        <taxon>Dothideomycetes</taxon>
        <taxon>Pleosporomycetidae</taxon>
        <taxon>Pleosporales</taxon>
        <taxon>Pleosporales incertae sedis</taxon>
        <taxon>Massariosphaeria</taxon>
    </lineage>
</organism>
<dbReference type="PANTHER" id="PTHR24198:SF165">
    <property type="entry name" value="ANKYRIN REPEAT-CONTAINING PROTEIN-RELATED"/>
    <property type="match status" value="1"/>
</dbReference>
<dbReference type="InterPro" id="IPR002110">
    <property type="entry name" value="Ankyrin_rpt"/>
</dbReference>
<reference evidence="3 4" key="1">
    <citation type="submission" date="2020-01" db="EMBL/GenBank/DDBJ databases">
        <authorList>
            <consortium name="DOE Joint Genome Institute"/>
            <person name="Haridas S."/>
            <person name="Albert R."/>
            <person name="Binder M."/>
            <person name="Bloem J."/>
            <person name="Labutti K."/>
            <person name="Salamov A."/>
            <person name="Andreopoulos B."/>
            <person name="Baker S.E."/>
            <person name="Barry K."/>
            <person name="Bills G."/>
            <person name="Bluhm B.H."/>
            <person name="Cannon C."/>
            <person name="Castanera R."/>
            <person name="Culley D.E."/>
            <person name="Daum C."/>
            <person name="Ezra D."/>
            <person name="Gonzalez J.B."/>
            <person name="Henrissat B."/>
            <person name="Kuo A."/>
            <person name="Liang C."/>
            <person name="Lipzen A."/>
            <person name="Lutzoni F."/>
            <person name="Magnuson J."/>
            <person name="Mondo S."/>
            <person name="Nolan M."/>
            <person name="Ohm R."/>
            <person name="Pangilinan J."/>
            <person name="Park H.-J.H."/>
            <person name="Ramirez L."/>
            <person name="Alfaro M."/>
            <person name="Sun H."/>
            <person name="Tritt A."/>
            <person name="Yoshinaga Y."/>
            <person name="Zwiers L.-H.L."/>
            <person name="Turgeon B.G."/>
            <person name="Goodwin S.B."/>
            <person name="Spatafora J.W."/>
            <person name="Crous P.W."/>
            <person name="Grigoriev I.V."/>
        </authorList>
    </citation>
    <scope>NUCLEOTIDE SEQUENCE [LARGE SCALE GENOMIC DNA]</scope>
    <source>
        <strain evidence="3 4">CBS 611.86</strain>
    </source>
</reference>
<dbReference type="Proteomes" id="UP000481861">
    <property type="component" value="Unassembled WGS sequence"/>
</dbReference>
<evidence type="ECO:0000313" key="3">
    <source>
        <dbReference type="EMBL" id="KAF2865234.1"/>
    </source>
</evidence>
<sequence>MIIITNLPSEVLEQFISNYVDVVGIEEAWRRGRLICRIFADCITHEVLTNQPATAFKSPSRFSQAGYAKTKILCHKRYLKRYLTSRMYRLNGANPAFFDKIRTMAAKHLGPLNDDGSAGSPLESVPRADMEQILSWCACWQYAPHRYVFADKLKLALLPLFKRMRHRAWPAFAAAIGDTAHVQRLLDSEQTPAELMRYISQPLFPATINGHWDTVDVLLERMPAHDGSEWNLSEHVLDISIQNAIKQNNAEGFAKLFTYFCRCFPWASSVEVNVYLLRSAATGNVDIFTQLLQTKDKVPTDTWRTIFKTACKHNQANFVRFLFTSNFLDRQYVRDSDICYTAAKHGSRAVVDVLLAFGADINYDPYEKDQAYWKPLSIAIRTGNIVMVRHLLERGAVLIPAMLRMTEELAMRLYSDDWLALKMKAETYVYVFKQAQWRFSRHEVSRAPTLRALKEHGLDGLKSKGAKKG</sequence>
<dbReference type="PANTHER" id="PTHR24198">
    <property type="entry name" value="ANKYRIN REPEAT AND PROTEIN KINASE DOMAIN-CONTAINING PROTEIN"/>
    <property type="match status" value="1"/>
</dbReference>
<evidence type="ECO:0000313" key="4">
    <source>
        <dbReference type="Proteomes" id="UP000481861"/>
    </source>
</evidence>
<keyword evidence="2" id="KW-0040">ANK repeat</keyword>